<evidence type="ECO:0000313" key="2">
    <source>
        <dbReference type="Proteomes" id="UP000269331"/>
    </source>
</evidence>
<evidence type="ECO:0000313" key="1">
    <source>
        <dbReference type="EMBL" id="BBA93617.1"/>
    </source>
</evidence>
<dbReference type="Proteomes" id="UP000269331">
    <property type="component" value="Chromosome"/>
</dbReference>
<proteinExistence type="predicted"/>
<accession>A0A2Z5TRL0</accession>
<organism evidence="1 2">
    <name type="scientific">Streptococcus ruminantium</name>
    <dbReference type="NCBI Taxonomy" id="1917441"/>
    <lineage>
        <taxon>Bacteria</taxon>
        <taxon>Bacillati</taxon>
        <taxon>Bacillota</taxon>
        <taxon>Bacilli</taxon>
        <taxon>Lactobacillales</taxon>
        <taxon>Streptococcaceae</taxon>
        <taxon>Streptococcus</taxon>
    </lineage>
</organism>
<dbReference type="AlphaFoldDB" id="A0A2Z5TRL0"/>
<reference evidence="1 2" key="1">
    <citation type="journal article" date="2018" name="Genome Biol. Evol.">
        <title>Complete Genome Sequence of Streptococcus ruminantium sp. nov. GUT-187T (=DSM 104980T =JCM 31869T), the Type Strain of S. ruminantium, and Comparison with Genome Sequences of Streptococcus suis Strains.</title>
        <authorList>
            <person name="Tohya M."/>
            <person name="Sekizaki T."/>
            <person name="Miyoshi-Akiyama T."/>
        </authorList>
    </citation>
    <scope>NUCLEOTIDE SEQUENCE [LARGE SCALE GENOMIC DNA]</scope>
    <source>
        <strain evidence="1 2">GUT187T</strain>
    </source>
</reference>
<dbReference type="EMBL" id="AP018400">
    <property type="protein sequence ID" value="BBA93617.1"/>
    <property type="molecule type" value="Genomic_DNA"/>
</dbReference>
<gene>
    <name evidence="1" type="ORF">SR187_10085</name>
</gene>
<dbReference type="KEGG" id="srq:SR187_10085"/>
<sequence length="116" mass="13182">MFLENENVSIIWDESTNLSENGKGTIGGSTRVDAYSINNEEVFDYISKREGNYGLVKAFLEEQGYLVDRAFLGSEDGEAILYKKERNSTWKFLVHMDPSFVADADIIKNISEEIED</sequence>
<protein>
    <submittedName>
        <fullName evidence="1">Uncharacterized protein</fullName>
    </submittedName>
</protein>
<name>A0A2Z5TRL0_9STRE</name>